<keyword evidence="1" id="KW-0678">Repressor</keyword>
<accession>A0ABT1G2I2</accession>
<dbReference type="RefSeq" id="WP_253578531.1">
    <property type="nucleotide sequence ID" value="NZ_JAMFTQ010000011.1"/>
</dbReference>
<gene>
    <name evidence="7" type="ORF">M5J20_08550</name>
</gene>
<dbReference type="PANTHER" id="PTHR35401:SF1">
    <property type="entry name" value="CYTOPLASMIC PROTEIN"/>
    <property type="match status" value="1"/>
</dbReference>
<keyword evidence="3" id="KW-0805">Transcription regulation</keyword>
<comment type="similarity">
    <text evidence="6">Belongs to the TacA antitoxin family.</text>
</comment>
<dbReference type="InterPro" id="IPR010985">
    <property type="entry name" value="Ribbon_hlx_hlx"/>
</dbReference>
<dbReference type="SUPFAM" id="SSF47598">
    <property type="entry name" value="Ribbon-helix-helix"/>
    <property type="match status" value="1"/>
</dbReference>
<keyword evidence="5" id="KW-0804">Transcription</keyword>
<keyword evidence="4" id="KW-0238">DNA-binding</keyword>
<keyword evidence="2" id="KW-1277">Toxin-antitoxin system</keyword>
<evidence type="ECO:0000256" key="5">
    <source>
        <dbReference type="ARBA" id="ARBA00023163"/>
    </source>
</evidence>
<evidence type="ECO:0000256" key="6">
    <source>
        <dbReference type="ARBA" id="ARBA00049988"/>
    </source>
</evidence>
<evidence type="ECO:0000313" key="8">
    <source>
        <dbReference type="Proteomes" id="UP001204000"/>
    </source>
</evidence>
<dbReference type="Pfam" id="PF08681">
    <property type="entry name" value="TacA1"/>
    <property type="match status" value="1"/>
</dbReference>
<keyword evidence="8" id="KW-1185">Reference proteome</keyword>
<evidence type="ECO:0000313" key="7">
    <source>
        <dbReference type="EMBL" id="MCP1388231.1"/>
    </source>
</evidence>
<dbReference type="InterPro" id="IPR014795">
    <property type="entry name" value="TacA_1-like"/>
</dbReference>
<evidence type="ECO:0000256" key="4">
    <source>
        <dbReference type="ARBA" id="ARBA00023125"/>
    </source>
</evidence>
<proteinExistence type="inferred from homology"/>
<comment type="caution">
    <text evidence="7">The sequence shown here is derived from an EMBL/GenBank/DDBJ whole genome shotgun (WGS) entry which is preliminary data.</text>
</comment>
<dbReference type="EMBL" id="JAMFTQ010000011">
    <property type="protein sequence ID" value="MCP1388231.1"/>
    <property type="molecule type" value="Genomic_DNA"/>
</dbReference>
<evidence type="ECO:0000256" key="3">
    <source>
        <dbReference type="ARBA" id="ARBA00023015"/>
    </source>
</evidence>
<protein>
    <submittedName>
        <fullName evidence="7">DUF1778 domain-containing protein</fullName>
    </submittedName>
</protein>
<dbReference type="Gene3D" id="1.20.5.780">
    <property type="entry name" value="Single helix bin"/>
    <property type="match status" value="1"/>
</dbReference>
<reference evidence="7" key="1">
    <citation type="submission" date="2022-05" db="EMBL/GenBank/DDBJ databases">
        <title>Corynebacterium sp. TA-R-1 sp. nov., isolated from human feces.</title>
        <authorList>
            <person name="Shamsuzzaman M."/>
            <person name="Dahal R.H."/>
        </authorList>
    </citation>
    <scope>NUCLEOTIDE SEQUENCE</scope>
    <source>
        <strain evidence="7">TA-R-1</strain>
    </source>
</reference>
<dbReference type="Proteomes" id="UP001204000">
    <property type="component" value="Unassembled WGS sequence"/>
</dbReference>
<name>A0ABT1G2I2_9CORY</name>
<dbReference type="PANTHER" id="PTHR35401">
    <property type="entry name" value="COPG FAMILY HELIX-TURN-HELIX PROTEIN-RELATED-RELATED"/>
    <property type="match status" value="1"/>
</dbReference>
<evidence type="ECO:0000256" key="1">
    <source>
        <dbReference type="ARBA" id="ARBA00022491"/>
    </source>
</evidence>
<sequence length="94" mass="10877">MTIKDQRLNLRATSDQSEVLRLAAEESEVSVTEFVLRSAMHEAEMVLADKRRFVLTDHDFDVFRQSLDRPIRVDKLAALFAEPSVFGREINLER</sequence>
<organism evidence="7 8">
    <name type="scientific">Corynebacterium stercoris</name>
    <dbReference type="NCBI Taxonomy" id="2943490"/>
    <lineage>
        <taxon>Bacteria</taxon>
        <taxon>Bacillati</taxon>
        <taxon>Actinomycetota</taxon>
        <taxon>Actinomycetes</taxon>
        <taxon>Mycobacteriales</taxon>
        <taxon>Corynebacteriaceae</taxon>
        <taxon>Corynebacterium</taxon>
    </lineage>
</organism>
<evidence type="ECO:0000256" key="2">
    <source>
        <dbReference type="ARBA" id="ARBA00022649"/>
    </source>
</evidence>